<evidence type="ECO:0000313" key="5">
    <source>
        <dbReference type="EMBL" id="KAH7976388.1"/>
    </source>
</evidence>
<dbReference type="InterPro" id="IPR001841">
    <property type="entry name" value="Znf_RING"/>
</dbReference>
<keyword evidence="2" id="KW-0862">Zinc</keyword>
<dbReference type="Pfam" id="PF21355">
    <property type="entry name" value="TRAF-mep_MATH"/>
    <property type="match status" value="1"/>
</dbReference>
<dbReference type="EMBL" id="JABSTV010001246">
    <property type="protein sequence ID" value="KAH7976388.1"/>
    <property type="molecule type" value="Genomic_DNA"/>
</dbReference>
<comment type="caution">
    <text evidence="5">The sequence shown here is derived from an EMBL/GenBank/DDBJ whole genome shotgun (WGS) entry which is preliminary data.</text>
</comment>
<keyword evidence="1 3" id="KW-0479">Metal-binding</keyword>
<evidence type="ECO:0000313" key="6">
    <source>
        <dbReference type="Proteomes" id="UP000821837"/>
    </source>
</evidence>
<dbReference type="Proteomes" id="UP000821837">
    <property type="component" value="Chromosome 10"/>
</dbReference>
<dbReference type="AlphaFoldDB" id="A0A9D4QGM1"/>
<gene>
    <name evidence="5" type="ORF">HPB52_012907</name>
</gene>
<organism evidence="5 6">
    <name type="scientific">Rhipicephalus sanguineus</name>
    <name type="common">Brown dog tick</name>
    <name type="synonym">Ixodes sanguineus</name>
    <dbReference type="NCBI Taxonomy" id="34632"/>
    <lineage>
        <taxon>Eukaryota</taxon>
        <taxon>Metazoa</taxon>
        <taxon>Ecdysozoa</taxon>
        <taxon>Arthropoda</taxon>
        <taxon>Chelicerata</taxon>
        <taxon>Arachnida</taxon>
        <taxon>Acari</taxon>
        <taxon>Parasitiformes</taxon>
        <taxon>Ixodida</taxon>
        <taxon>Ixodoidea</taxon>
        <taxon>Ixodidae</taxon>
        <taxon>Rhipicephalinae</taxon>
        <taxon>Rhipicephalus</taxon>
        <taxon>Rhipicephalus</taxon>
    </lineage>
</organism>
<accession>A0A9D4QGM1</accession>
<feature type="domain" description="RING-type" evidence="4">
    <location>
        <begin position="233"/>
        <end position="271"/>
    </location>
</feature>
<dbReference type="VEuPathDB" id="VectorBase:RSAN_046618"/>
<reference evidence="5" key="2">
    <citation type="submission" date="2021-09" db="EMBL/GenBank/DDBJ databases">
        <authorList>
            <person name="Jia N."/>
            <person name="Wang J."/>
            <person name="Shi W."/>
            <person name="Du L."/>
            <person name="Sun Y."/>
            <person name="Zhan W."/>
            <person name="Jiang J."/>
            <person name="Wang Q."/>
            <person name="Zhang B."/>
            <person name="Ji P."/>
            <person name="Sakyi L.B."/>
            <person name="Cui X."/>
            <person name="Yuan T."/>
            <person name="Jiang B."/>
            <person name="Yang W."/>
            <person name="Lam T.T.-Y."/>
            <person name="Chang Q."/>
            <person name="Ding S."/>
            <person name="Wang X."/>
            <person name="Zhu J."/>
            <person name="Ruan X."/>
            <person name="Zhao L."/>
            <person name="Wei J."/>
            <person name="Que T."/>
            <person name="Du C."/>
            <person name="Cheng J."/>
            <person name="Dai P."/>
            <person name="Han X."/>
            <person name="Huang E."/>
            <person name="Gao Y."/>
            <person name="Liu J."/>
            <person name="Shao H."/>
            <person name="Ye R."/>
            <person name="Li L."/>
            <person name="Wei W."/>
            <person name="Wang X."/>
            <person name="Wang C."/>
            <person name="Huo Q."/>
            <person name="Li W."/>
            <person name="Guo W."/>
            <person name="Chen H."/>
            <person name="Chen S."/>
            <person name="Zhou L."/>
            <person name="Zhou L."/>
            <person name="Ni X."/>
            <person name="Tian J."/>
            <person name="Zhou Y."/>
            <person name="Sheng Y."/>
            <person name="Liu T."/>
            <person name="Pan Y."/>
            <person name="Xia L."/>
            <person name="Li J."/>
            <person name="Zhao F."/>
            <person name="Cao W."/>
        </authorList>
    </citation>
    <scope>NUCLEOTIDE SEQUENCE</scope>
    <source>
        <strain evidence="5">Rsan-2018</strain>
        <tissue evidence="5">Larvae</tissue>
    </source>
</reference>
<dbReference type="SUPFAM" id="SSF57850">
    <property type="entry name" value="RING/U-box"/>
    <property type="match status" value="2"/>
</dbReference>
<reference evidence="5" key="1">
    <citation type="journal article" date="2020" name="Cell">
        <title>Large-Scale Comparative Analyses of Tick Genomes Elucidate Their Genetic Diversity and Vector Capacities.</title>
        <authorList>
            <consortium name="Tick Genome and Microbiome Consortium (TIGMIC)"/>
            <person name="Jia N."/>
            <person name="Wang J."/>
            <person name="Shi W."/>
            <person name="Du L."/>
            <person name="Sun Y."/>
            <person name="Zhan W."/>
            <person name="Jiang J.F."/>
            <person name="Wang Q."/>
            <person name="Zhang B."/>
            <person name="Ji P."/>
            <person name="Bell-Sakyi L."/>
            <person name="Cui X.M."/>
            <person name="Yuan T.T."/>
            <person name="Jiang B.G."/>
            <person name="Yang W.F."/>
            <person name="Lam T.T."/>
            <person name="Chang Q.C."/>
            <person name="Ding S.J."/>
            <person name="Wang X.J."/>
            <person name="Zhu J.G."/>
            <person name="Ruan X.D."/>
            <person name="Zhao L."/>
            <person name="Wei J.T."/>
            <person name="Ye R.Z."/>
            <person name="Que T.C."/>
            <person name="Du C.H."/>
            <person name="Zhou Y.H."/>
            <person name="Cheng J.X."/>
            <person name="Dai P.F."/>
            <person name="Guo W.B."/>
            <person name="Han X.H."/>
            <person name="Huang E.J."/>
            <person name="Li L.F."/>
            <person name="Wei W."/>
            <person name="Gao Y.C."/>
            <person name="Liu J.Z."/>
            <person name="Shao H.Z."/>
            <person name="Wang X."/>
            <person name="Wang C.C."/>
            <person name="Yang T.C."/>
            <person name="Huo Q.B."/>
            <person name="Li W."/>
            <person name="Chen H.Y."/>
            <person name="Chen S.E."/>
            <person name="Zhou L.G."/>
            <person name="Ni X.B."/>
            <person name="Tian J.H."/>
            <person name="Sheng Y."/>
            <person name="Liu T."/>
            <person name="Pan Y.S."/>
            <person name="Xia L.Y."/>
            <person name="Li J."/>
            <person name="Zhao F."/>
            <person name="Cao W.C."/>
        </authorList>
    </citation>
    <scope>NUCLEOTIDE SEQUENCE</scope>
    <source>
        <strain evidence="5">Rsan-2018</strain>
    </source>
</reference>
<sequence>MTTTKQCQQTNGWKYTLTGFGEFLEMRRVAFADPMPPTRLCGVCGLLPSHTLLLPCSHVLCHSCRDQLPQGNDCCCPFDGKKFVDSDVHPMTIEWCELEQRRVVRSAGSQVCGFSGNLCDLADHLTRCGSGKAKCCKCNRPVFRSHAVSHYRSCTGPLYAANAEVASKTDAAKMADVETSTPNLTPSKFSVVAMTDQQGELTSSWKYTLTGFGEFLEMRRVAFAEPMPPTHLCDVCGMLPSRTLLLPCDHVLCDSCRDQLPQGNDCCCPFDGSKFVDSDVHPMTIEWCELEQRRIVCSAGSQVCGFSGKLCELADHLTRCGGGKIKCCKCDRPVFRGHAVNHYRSCTGRLRTANAEAASTMANMEKNTRELMSAVTIAKKVTVIQGAHRAAPRGGVLITTCKFAGIYSDIGSLKEKGKELRISTDTYTLGGYTFKLECRFTKDGNIVNVAFALFLRDGEWDSYVDWPFSKKVTLVIMRPRNPAKDIRLHTNMKEHDIVKQPDPDSWNCSRFTDKINWKDIELQGYVDRGALYVNVEFE</sequence>
<protein>
    <recommendedName>
        <fullName evidence="4">RING-type domain-containing protein</fullName>
    </recommendedName>
</protein>
<dbReference type="InterPro" id="IPR008974">
    <property type="entry name" value="TRAF-like"/>
</dbReference>
<dbReference type="InterPro" id="IPR013083">
    <property type="entry name" value="Znf_RING/FYVE/PHD"/>
</dbReference>
<dbReference type="PROSITE" id="PS50089">
    <property type="entry name" value="ZF_RING_2"/>
    <property type="match status" value="2"/>
</dbReference>
<name>A0A9D4QGM1_RHISA</name>
<evidence type="ECO:0000256" key="3">
    <source>
        <dbReference type="PROSITE-ProRule" id="PRU00175"/>
    </source>
</evidence>
<keyword evidence="6" id="KW-1185">Reference proteome</keyword>
<dbReference type="Gene3D" id="3.30.40.10">
    <property type="entry name" value="Zinc/RING finger domain, C3HC4 (zinc finger)"/>
    <property type="match status" value="2"/>
</dbReference>
<dbReference type="SUPFAM" id="SSF49599">
    <property type="entry name" value="TRAF domain-like"/>
    <property type="match status" value="1"/>
</dbReference>
<dbReference type="CDD" id="cd16449">
    <property type="entry name" value="RING-HC"/>
    <property type="match status" value="2"/>
</dbReference>
<dbReference type="VEuPathDB" id="VectorBase:RSAN_035307"/>
<evidence type="ECO:0000256" key="2">
    <source>
        <dbReference type="ARBA" id="ARBA00022833"/>
    </source>
</evidence>
<proteinExistence type="predicted"/>
<evidence type="ECO:0000259" key="4">
    <source>
        <dbReference type="PROSITE" id="PS50089"/>
    </source>
</evidence>
<dbReference type="GO" id="GO:0008270">
    <property type="term" value="F:zinc ion binding"/>
    <property type="evidence" value="ECO:0007669"/>
    <property type="project" value="UniProtKB-KW"/>
</dbReference>
<evidence type="ECO:0000256" key="1">
    <source>
        <dbReference type="ARBA" id="ARBA00022771"/>
    </source>
</evidence>
<feature type="domain" description="RING-type" evidence="4">
    <location>
        <begin position="41"/>
        <end position="79"/>
    </location>
</feature>
<dbReference type="InterPro" id="IPR049342">
    <property type="entry name" value="TRAF1-6_MATH_dom"/>
</dbReference>
<keyword evidence="1 3" id="KW-0863">Zinc-finger</keyword>
<dbReference type="Gene3D" id="2.60.210.10">
    <property type="entry name" value="Apoptosis, Tumor Necrosis Factor Receptor Associated Protein 2, Chain A"/>
    <property type="match status" value="1"/>
</dbReference>